<organism evidence="1 2">
    <name type="scientific">Tritrichomonas musculus</name>
    <dbReference type="NCBI Taxonomy" id="1915356"/>
    <lineage>
        <taxon>Eukaryota</taxon>
        <taxon>Metamonada</taxon>
        <taxon>Parabasalia</taxon>
        <taxon>Tritrichomonadida</taxon>
        <taxon>Tritrichomonadidae</taxon>
        <taxon>Tritrichomonas</taxon>
    </lineage>
</organism>
<protein>
    <submittedName>
        <fullName evidence="1">Uncharacterized protein</fullName>
    </submittedName>
</protein>
<keyword evidence="2" id="KW-1185">Reference proteome</keyword>
<reference evidence="1 2" key="1">
    <citation type="submission" date="2024-04" db="EMBL/GenBank/DDBJ databases">
        <title>Tritrichomonas musculus Genome.</title>
        <authorList>
            <person name="Alves-Ferreira E."/>
            <person name="Grigg M."/>
            <person name="Lorenzi H."/>
            <person name="Galac M."/>
        </authorList>
    </citation>
    <scope>NUCLEOTIDE SEQUENCE [LARGE SCALE GENOMIC DNA]</scope>
    <source>
        <strain evidence="1 2">EAF2021</strain>
    </source>
</reference>
<evidence type="ECO:0000313" key="2">
    <source>
        <dbReference type="Proteomes" id="UP001470230"/>
    </source>
</evidence>
<dbReference type="Proteomes" id="UP001470230">
    <property type="component" value="Unassembled WGS sequence"/>
</dbReference>
<evidence type="ECO:0000313" key="1">
    <source>
        <dbReference type="EMBL" id="KAK8843162.1"/>
    </source>
</evidence>
<proteinExistence type="predicted"/>
<comment type="caution">
    <text evidence="1">The sequence shown here is derived from an EMBL/GenBank/DDBJ whole genome shotgun (WGS) entry which is preliminary data.</text>
</comment>
<sequence>MEIELNIRQKKEFYSSLMEFIDTNENVELEPLIKDYEKQKNCKNKEEIISTLQLISKIADNHHRLPYFWTKIGKIIQYLIQEIRSQITDFEIYNIFQNTKYVLLSLLEQGIISPDQKIISDIMTRNDANKFPYRHYLYAGIKSFINENDSKMIESEIKQKYNMDINNFEEKCRTGENDSYICTLIRQDLVEEFISYANRSNASLSILCGLM</sequence>
<dbReference type="EMBL" id="JAPFFF010000036">
    <property type="protein sequence ID" value="KAK8843162.1"/>
    <property type="molecule type" value="Genomic_DNA"/>
</dbReference>
<accession>A0ABR2HB75</accession>
<gene>
    <name evidence="1" type="ORF">M9Y10_025359</name>
</gene>
<name>A0ABR2HB75_9EUKA</name>